<dbReference type="CDD" id="cd06261">
    <property type="entry name" value="TM_PBP2"/>
    <property type="match status" value="1"/>
</dbReference>
<evidence type="ECO:0000256" key="7">
    <source>
        <dbReference type="RuleBase" id="RU363032"/>
    </source>
</evidence>
<keyword evidence="3" id="KW-1003">Cell membrane</keyword>
<evidence type="ECO:0000313" key="10">
    <source>
        <dbReference type="Proteomes" id="UP000622860"/>
    </source>
</evidence>
<comment type="subcellular location">
    <subcellularLocation>
        <location evidence="1 7">Cell membrane</location>
        <topology evidence="1 7">Multi-pass membrane protein</topology>
    </subcellularLocation>
</comment>
<evidence type="ECO:0000256" key="1">
    <source>
        <dbReference type="ARBA" id="ARBA00004651"/>
    </source>
</evidence>
<evidence type="ECO:0000313" key="9">
    <source>
        <dbReference type="EMBL" id="GGG72823.1"/>
    </source>
</evidence>
<evidence type="ECO:0000256" key="6">
    <source>
        <dbReference type="ARBA" id="ARBA00023136"/>
    </source>
</evidence>
<dbReference type="Proteomes" id="UP000622860">
    <property type="component" value="Unassembled WGS sequence"/>
</dbReference>
<proteinExistence type="inferred from homology"/>
<dbReference type="SUPFAM" id="SSF161098">
    <property type="entry name" value="MetI-like"/>
    <property type="match status" value="1"/>
</dbReference>
<dbReference type="GO" id="GO:0005886">
    <property type="term" value="C:plasma membrane"/>
    <property type="evidence" value="ECO:0007669"/>
    <property type="project" value="UniProtKB-SubCell"/>
</dbReference>
<dbReference type="PANTHER" id="PTHR30193">
    <property type="entry name" value="ABC TRANSPORTER PERMEASE PROTEIN"/>
    <property type="match status" value="1"/>
</dbReference>
<feature type="transmembrane region" description="Helical" evidence="7">
    <location>
        <begin position="263"/>
        <end position="286"/>
    </location>
</feature>
<organism evidence="9 10">
    <name type="scientific">Virgibacillus oceani</name>
    <dbReference type="NCBI Taxonomy" id="1479511"/>
    <lineage>
        <taxon>Bacteria</taxon>
        <taxon>Bacillati</taxon>
        <taxon>Bacillota</taxon>
        <taxon>Bacilli</taxon>
        <taxon>Bacillales</taxon>
        <taxon>Bacillaceae</taxon>
        <taxon>Virgibacillus</taxon>
    </lineage>
</organism>
<feature type="transmembrane region" description="Helical" evidence="7">
    <location>
        <begin position="78"/>
        <end position="100"/>
    </location>
</feature>
<evidence type="ECO:0000256" key="4">
    <source>
        <dbReference type="ARBA" id="ARBA00022692"/>
    </source>
</evidence>
<dbReference type="GO" id="GO:0055085">
    <property type="term" value="P:transmembrane transport"/>
    <property type="evidence" value="ECO:0007669"/>
    <property type="project" value="InterPro"/>
</dbReference>
<reference evidence="9" key="1">
    <citation type="journal article" date="2014" name="Int. J. Syst. Evol. Microbiol.">
        <title>Complete genome sequence of Corynebacterium casei LMG S-19264T (=DSM 44701T), isolated from a smear-ripened cheese.</title>
        <authorList>
            <consortium name="US DOE Joint Genome Institute (JGI-PGF)"/>
            <person name="Walter F."/>
            <person name="Albersmeier A."/>
            <person name="Kalinowski J."/>
            <person name="Ruckert C."/>
        </authorList>
    </citation>
    <scope>NUCLEOTIDE SEQUENCE</scope>
    <source>
        <strain evidence="9">CGMCC 1.12754</strain>
    </source>
</reference>
<reference evidence="9" key="2">
    <citation type="submission" date="2020-09" db="EMBL/GenBank/DDBJ databases">
        <authorList>
            <person name="Sun Q."/>
            <person name="Zhou Y."/>
        </authorList>
    </citation>
    <scope>NUCLEOTIDE SEQUENCE</scope>
    <source>
        <strain evidence="9">CGMCC 1.12754</strain>
    </source>
</reference>
<evidence type="ECO:0000259" key="8">
    <source>
        <dbReference type="PROSITE" id="PS50928"/>
    </source>
</evidence>
<dbReference type="Gene3D" id="1.10.3720.10">
    <property type="entry name" value="MetI-like"/>
    <property type="match status" value="1"/>
</dbReference>
<protein>
    <submittedName>
        <fullName evidence="9">ABC transporter permease protein YurN</fullName>
    </submittedName>
</protein>
<dbReference type="InterPro" id="IPR000515">
    <property type="entry name" value="MetI-like"/>
</dbReference>
<keyword evidence="10" id="KW-1185">Reference proteome</keyword>
<name>A0A917M2D8_9BACI</name>
<dbReference type="PROSITE" id="PS50928">
    <property type="entry name" value="ABC_TM1"/>
    <property type="match status" value="1"/>
</dbReference>
<evidence type="ECO:0000256" key="5">
    <source>
        <dbReference type="ARBA" id="ARBA00022989"/>
    </source>
</evidence>
<dbReference type="PANTHER" id="PTHR30193:SF37">
    <property type="entry name" value="INNER MEMBRANE ABC TRANSPORTER PERMEASE PROTEIN YCJO"/>
    <property type="match status" value="1"/>
</dbReference>
<evidence type="ECO:0000256" key="3">
    <source>
        <dbReference type="ARBA" id="ARBA00022475"/>
    </source>
</evidence>
<comment type="caution">
    <text evidence="9">The sequence shown here is derived from an EMBL/GenBank/DDBJ whole genome shotgun (WGS) entry which is preliminary data.</text>
</comment>
<dbReference type="EMBL" id="BMFR01000005">
    <property type="protein sequence ID" value="GGG72823.1"/>
    <property type="molecule type" value="Genomic_DNA"/>
</dbReference>
<keyword evidence="2 7" id="KW-0813">Transport</keyword>
<dbReference type="AlphaFoldDB" id="A0A917M2D8"/>
<gene>
    <name evidence="9" type="primary">yurN</name>
    <name evidence="9" type="ORF">GCM10011398_16520</name>
</gene>
<feature type="transmembrane region" description="Helical" evidence="7">
    <location>
        <begin position="112"/>
        <end position="131"/>
    </location>
</feature>
<feature type="transmembrane region" description="Helical" evidence="7">
    <location>
        <begin position="163"/>
        <end position="184"/>
    </location>
</feature>
<dbReference type="InterPro" id="IPR035906">
    <property type="entry name" value="MetI-like_sf"/>
</dbReference>
<dbReference type="InterPro" id="IPR051393">
    <property type="entry name" value="ABC_transporter_permease"/>
</dbReference>
<feature type="domain" description="ABC transmembrane type-1" evidence="8">
    <location>
        <begin position="72"/>
        <end position="285"/>
    </location>
</feature>
<keyword evidence="6 7" id="KW-0472">Membrane</keyword>
<dbReference type="RefSeq" id="WP_188454918.1">
    <property type="nucleotide sequence ID" value="NZ_BMFR01000005.1"/>
</dbReference>
<dbReference type="Pfam" id="PF00528">
    <property type="entry name" value="BPD_transp_1"/>
    <property type="match status" value="1"/>
</dbReference>
<keyword evidence="5 7" id="KW-1133">Transmembrane helix</keyword>
<accession>A0A917M2D8</accession>
<feature type="transmembrane region" description="Helical" evidence="7">
    <location>
        <begin position="16"/>
        <end position="39"/>
    </location>
</feature>
<keyword evidence="4 7" id="KW-0812">Transmembrane</keyword>
<feature type="transmembrane region" description="Helical" evidence="7">
    <location>
        <begin position="205"/>
        <end position="229"/>
    </location>
</feature>
<sequence>MKKLSAINRSDKKTAFLMLLPLIGLLTAFVIIPLFYAVFVSFYKWNFYQENIFIGFENYRRVLSDPLFYKAMWTGLKFAAIVIPAQFILAFLFANLIRTLGGKFGGFVKTSIYIPHVISGVVASIIFLFIYDFDGGLANFIITSLGLEQVAWLADVKFALTSISIPAIWLGFGLTTLVMLAGLNDIPKTYYEAAVIDGANAWHKMIYITIPLLKNIFLYLLVVGVTGAIQQFDLPYLMTGGGPLNETMTPNLFIFTHFTKDPYMGYTVASALLLFVILAVISAVIFKLFNSKKMDS</sequence>
<comment type="similarity">
    <text evidence="7">Belongs to the binding-protein-dependent transport system permease family.</text>
</comment>
<evidence type="ECO:0000256" key="2">
    <source>
        <dbReference type="ARBA" id="ARBA00022448"/>
    </source>
</evidence>